<feature type="transmembrane region" description="Helical" evidence="7">
    <location>
        <begin position="222"/>
        <end position="242"/>
    </location>
</feature>
<dbReference type="Gene3D" id="1.10.3730.20">
    <property type="match status" value="1"/>
</dbReference>
<feature type="transmembrane region" description="Helical" evidence="7">
    <location>
        <begin position="130"/>
        <end position="152"/>
    </location>
</feature>
<keyword evidence="5 7" id="KW-1133">Transmembrane helix</keyword>
<keyword evidence="6 7" id="KW-0472">Membrane</keyword>
<evidence type="ECO:0000256" key="5">
    <source>
        <dbReference type="ARBA" id="ARBA00022989"/>
    </source>
</evidence>
<keyword evidence="10" id="KW-1185">Reference proteome</keyword>
<reference evidence="9" key="4">
    <citation type="submission" date="2024-10" db="EMBL/GenBank/DDBJ databases">
        <authorList>
            <consortium name="WormBase Consortium"/>
            <person name="WormBase"/>
        </authorList>
    </citation>
    <scope>NUCLEOTIDE SEQUENCE</scope>
    <source>
        <strain evidence="9">Bristol N2</strain>
    </source>
</reference>
<dbReference type="KEGG" id="cel:CELE_F44C8.7"/>
<feature type="transmembrane region" description="Helical" evidence="7">
    <location>
        <begin position="24"/>
        <end position="44"/>
    </location>
</feature>
<evidence type="ECO:0000256" key="3">
    <source>
        <dbReference type="ARBA" id="ARBA00022597"/>
    </source>
</evidence>
<proteinExistence type="evidence at transcript level"/>
<dbReference type="SMR" id="G5EBK5"/>
<dbReference type="AGR" id="WB:WBGene00018414"/>
<evidence type="ECO:0000256" key="2">
    <source>
        <dbReference type="ARBA" id="ARBA00009976"/>
    </source>
</evidence>
<dbReference type="SUPFAM" id="SSF103481">
    <property type="entry name" value="Multidrug resistance efflux transporter EmrE"/>
    <property type="match status" value="1"/>
</dbReference>
<protein>
    <submittedName>
        <fullName evidence="8">F44C8.7-like protein</fullName>
    </submittedName>
    <submittedName>
        <fullName evidence="9">Nucleotide Sugar TransPorter family</fullName>
    </submittedName>
</protein>
<dbReference type="PIR" id="T31788">
    <property type="entry name" value="T31788"/>
</dbReference>
<keyword evidence="3 9" id="KW-0762">Sugar transport</keyword>
<evidence type="ECO:0000313" key="11">
    <source>
        <dbReference type="WormBase" id="F44C8.7"/>
    </source>
</evidence>
<dbReference type="IntAct" id="G5EBK5">
    <property type="interactions" value="1"/>
</dbReference>
<dbReference type="EMBL" id="BX284605">
    <property type="protein sequence ID" value="CCD71009.1"/>
    <property type="molecule type" value="Genomic_DNA"/>
</dbReference>
<comment type="similarity">
    <text evidence="2">Belongs to the nucleotide-sugar transporter family. SLC35A subfamily.</text>
</comment>
<dbReference type="STRING" id="6239.F44C8.7.1"/>
<dbReference type="GO" id="GO:0000139">
    <property type="term" value="C:Golgi membrane"/>
    <property type="evidence" value="ECO:0000318"/>
    <property type="project" value="GO_Central"/>
</dbReference>
<reference evidence="9 10" key="1">
    <citation type="journal article" date="1998" name="Science">
        <title>Genome sequence of the nematode C. elegans: a platform for investigating biology.</title>
        <authorList>
            <consortium name="The C. elegans sequencing consortium"/>
            <person name="Sulson J.E."/>
            <person name="Waterston R."/>
        </authorList>
    </citation>
    <scope>NUCLEOTIDE SEQUENCE [LARGE SCALE GENOMIC DNA]</scope>
    <source>
        <strain evidence="9 10">Bristol N2</strain>
    </source>
</reference>
<dbReference type="PaxDb" id="6239-F44C8.7"/>
<feature type="transmembrane region" description="Helical" evidence="7">
    <location>
        <begin position="159"/>
        <end position="176"/>
    </location>
</feature>
<evidence type="ECO:0000256" key="7">
    <source>
        <dbReference type="SAM" id="Phobius"/>
    </source>
</evidence>
<dbReference type="PANTHER" id="PTHR10231">
    <property type="entry name" value="NUCLEOTIDE-SUGAR TRANSMEMBRANE TRANSPORTER"/>
    <property type="match status" value="1"/>
</dbReference>
<sequence>MSDVKHQILDLEIDKKVKSSSSSIIQGLCSIQLLSMIAVTAHHTAMPFFVQMANTSHFLPTTSVFMMEVLKLLFCLIIVLFKTKSFEKTGKKLYEHIWKNRVETLKVSVPAVVYAIQNNLYYIALANIDATTYSVTVQLRILTTALLSVIILNQKLSNYQWLAQGMALIGVVLVQIDNSNPHGKVFGNFWLGITAVFGMCWTSGFAGVYFEKMLKESSADVWVQNIRLSTLTLLFAGITMLSTDGEAVLTGKMFFGWNWIVWFVTIGNSIVGLCISLVMKYADNVMKTYCQSLAIGLTAIVSIFLGDRTLSIDLIYGVLLVTSSIVVYSRFPATTSTKYEPLEQDSDAEKN</sequence>
<feature type="transmembrane region" description="Helical" evidence="7">
    <location>
        <begin position="104"/>
        <end position="124"/>
    </location>
</feature>
<dbReference type="Proteomes" id="UP000001940">
    <property type="component" value="Chromosome V"/>
</dbReference>
<feature type="transmembrane region" description="Helical" evidence="7">
    <location>
        <begin position="289"/>
        <end position="306"/>
    </location>
</feature>
<dbReference type="NCBIfam" id="TIGR00803">
    <property type="entry name" value="nst"/>
    <property type="match status" value="1"/>
</dbReference>
<evidence type="ECO:0000313" key="9">
    <source>
        <dbReference type="EMBL" id="CCD71009.1"/>
    </source>
</evidence>
<keyword evidence="4 7" id="KW-0812">Transmembrane</keyword>
<evidence type="ECO:0000256" key="6">
    <source>
        <dbReference type="ARBA" id="ARBA00023136"/>
    </source>
</evidence>
<dbReference type="RefSeq" id="NP_503604.2">
    <property type="nucleotide sequence ID" value="NM_071203.2"/>
</dbReference>
<dbReference type="EMBL" id="AF324489">
    <property type="protein sequence ID" value="AAK49910.1"/>
    <property type="molecule type" value="mRNA"/>
</dbReference>
<dbReference type="OrthoDB" id="408493at2759"/>
<evidence type="ECO:0000313" key="10">
    <source>
        <dbReference type="Proteomes" id="UP000001940"/>
    </source>
</evidence>
<dbReference type="InterPro" id="IPR007271">
    <property type="entry name" value="Nuc_sug_transpt"/>
</dbReference>
<dbReference type="FunCoup" id="G5EBK5">
    <property type="interactions" value="101"/>
</dbReference>
<reference evidence="8" key="2">
    <citation type="journal article" date="2001" name="Nat. Genet.">
        <title>The gene defective in leukocyte adhesion deficiency II encodes a putative GDP-fucose transporter.</title>
        <authorList>
            <person name="Luehn K."/>
            <person name="Wild M.K."/>
            <person name="Eckhardt M."/>
            <person name="Gerardy-Schahn R."/>
            <person name="Vestweber D."/>
        </authorList>
    </citation>
    <scope>NUCLEOTIDE SEQUENCE</scope>
    <source>
        <strain evidence="8">Bristol N2</strain>
    </source>
</reference>
<feature type="transmembrane region" description="Helical" evidence="7">
    <location>
        <begin position="312"/>
        <end position="331"/>
    </location>
</feature>
<dbReference type="GeneID" id="178698"/>
<reference evidence="9" key="3">
    <citation type="submission" date="2003-03" db="EMBL/GenBank/DDBJ databases">
        <authorList>
            <person name="Sulson J.E."/>
            <person name="Waterston R."/>
        </authorList>
    </citation>
    <scope>NUCLEOTIDE SEQUENCE</scope>
    <source>
        <strain evidence="9">Bristol N2</strain>
    </source>
</reference>
<dbReference type="InterPro" id="IPR037185">
    <property type="entry name" value="EmrE-like"/>
</dbReference>
<feature type="transmembrane region" description="Helical" evidence="7">
    <location>
        <begin position="64"/>
        <end position="83"/>
    </location>
</feature>
<evidence type="ECO:0000313" key="8">
    <source>
        <dbReference type="EMBL" id="AAK49910.1"/>
    </source>
</evidence>
<keyword evidence="3 9" id="KW-0813">Transport</keyword>
<comment type="subcellular location">
    <subcellularLocation>
        <location evidence="1">Membrane</location>
        <topology evidence="1">Multi-pass membrane protein</topology>
    </subcellularLocation>
</comment>
<gene>
    <name evidence="9 11" type="primary">nstp-8</name>
    <name evidence="9" type="ORF">CELE_F44C8.7</name>
    <name evidence="11" type="ORF">F44C8.7</name>
</gene>
<evidence type="ECO:0000256" key="4">
    <source>
        <dbReference type="ARBA" id="ARBA00022692"/>
    </source>
</evidence>
<evidence type="ECO:0000256" key="1">
    <source>
        <dbReference type="ARBA" id="ARBA00004141"/>
    </source>
</evidence>
<organism evidence="9 10">
    <name type="scientific">Caenorhabditis elegans</name>
    <dbReference type="NCBI Taxonomy" id="6239"/>
    <lineage>
        <taxon>Eukaryota</taxon>
        <taxon>Metazoa</taxon>
        <taxon>Ecdysozoa</taxon>
        <taxon>Nematoda</taxon>
        <taxon>Chromadorea</taxon>
        <taxon>Rhabditida</taxon>
        <taxon>Rhabditina</taxon>
        <taxon>Rhabditomorpha</taxon>
        <taxon>Rhabditoidea</taxon>
        <taxon>Rhabditidae</taxon>
        <taxon>Peloderinae</taxon>
        <taxon>Caenorhabditis</taxon>
    </lineage>
</organism>
<dbReference type="GO" id="GO:0072334">
    <property type="term" value="P:UDP-galactose transmembrane transport"/>
    <property type="evidence" value="ECO:0000318"/>
    <property type="project" value="GO_Central"/>
</dbReference>
<accession>G5EBK5</accession>
<dbReference type="Bgee" id="WBGene00018414">
    <property type="expression patterns" value="Expressed in embryo and 1 other cell type or tissue"/>
</dbReference>
<dbReference type="CTD" id="178698"/>
<dbReference type="PIRSF" id="PIRSF005799">
    <property type="entry name" value="UDP-gal_transpt"/>
    <property type="match status" value="1"/>
</dbReference>
<dbReference type="GO" id="GO:0005459">
    <property type="term" value="F:UDP-galactose transmembrane transporter activity"/>
    <property type="evidence" value="ECO:0000318"/>
    <property type="project" value="GO_Central"/>
</dbReference>
<dbReference type="Pfam" id="PF04142">
    <property type="entry name" value="Nuc_sug_transp"/>
    <property type="match status" value="1"/>
</dbReference>
<feature type="transmembrane region" description="Helical" evidence="7">
    <location>
        <begin position="188"/>
        <end position="210"/>
    </location>
</feature>
<name>G5EBK5_CAEEL</name>
<dbReference type="AlphaFoldDB" id="G5EBK5"/>
<dbReference type="eggNOG" id="KOG2234">
    <property type="taxonomic scope" value="Eukaryota"/>
</dbReference>
<dbReference type="WormBase" id="F44C8.7">
    <property type="protein sequence ID" value="CE30797"/>
    <property type="gene ID" value="WBGene00018414"/>
    <property type="gene designation" value="nstp-8"/>
</dbReference>
<dbReference type="HOGENOM" id="CLU_024645_1_0_1"/>
<feature type="transmembrane region" description="Helical" evidence="7">
    <location>
        <begin position="254"/>
        <end position="277"/>
    </location>
</feature>